<dbReference type="Proteomes" id="UP000057910">
    <property type="component" value="Unassembled WGS sequence"/>
</dbReference>
<evidence type="ECO:0000313" key="2">
    <source>
        <dbReference type="Proteomes" id="UP000057910"/>
    </source>
</evidence>
<dbReference type="AlphaFoldDB" id="A0ABD4E0X3"/>
<gene>
    <name evidence="1" type="ORF">WJ68_16140</name>
</gene>
<reference evidence="1 2" key="1">
    <citation type="submission" date="2015-11" db="EMBL/GenBank/DDBJ databases">
        <title>Expanding the genomic diversity of Burkholderia species for the development of highly accurate diagnostics.</title>
        <authorList>
            <person name="Sahl J."/>
            <person name="Keim P."/>
            <person name="Wagner D."/>
        </authorList>
    </citation>
    <scope>NUCLEOTIDE SEQUENCE [LARGE SCALE GENOMIC DNA]</scope>
    <source>
        <strain evidence="1 2">MSMB1585WGS</strain>
    </source>
</reference>
<dbReference type="EMBL" id="LPAD01000071">
    <property type="protein sequence ID" value="KVN83442.1"/>
    <property type="molecule type" value="Genomic_DNA"/>
</dbReference>
<protein>
    <submittedName>
        <fullName evidence="1">Uncharacterized protein</fullName>
    </submittedName>
</protein>
<evidence type="ECO:0000313" key="1">
    <source>
        <dbReference type="EMBL" id="KVN83442.1"/>
    </source>
</evidence>
<accession>A0ABD4E0X3</accession>
<name>A0ABD4E0X3_9BURK</name>
<proteinExistence type="predicted"/>
<sequence>MADGEDDALEVALEHGREAATHGGCEPTPGRIDLLDRLDKLRDGWTKDCVPYGCEDDATLEILIAEQAGGPAGTLDTPTIDMFADAREAEVTHG</sequence>
<comment type="caution">
    <text evidence="1">The sequence shown here is derived from an EMBL/GenBank/DDBJ whole genome shotgun (WGS) entry which is preliminary data.</text>
</comment>
<organism evidence="1 2">
    <name type="scientific">Burkholderia ubonensis</name>
    <dbReference type="NCBI Taxonomy" id="101571"/>
    <lineage>
        <taxon>Bacteria</taxon>
        <taxon>Pseudomonadati</taxon>
        <taxon>Pseudomonadota</taxon>
        <taxon>Betaproteobacteria</taxon>
        <taxon>Burkholderiales</taxon>
        <taxon>Burkholderiaceae</taxon>
        <taxon>Burkholderia</taxon>
        <taxon>Burkholderia cepacia complex</taxon>
    </lineage>
</organism>